<evidence type="ECO:0000259" key="4">
    <source>
        <dbReference type="SMART" id="SM00560"/>
    </source>
</evidence>
<keyword evidence="6" id="KW-1185">Reference proteome</keyword>
<dbReference type="InterPro" id="IPR013320">
    <property type="entry name" value="ConA-like_dom_sf"/>
</dbReference>
<accession>A0A858RFP1</accession>
<sequence>MIFDRTIMIAMGGLLALPAAKADLAANLSAYYDFEQTGASGLANKAPGATGHDAIRGGTAQPDWATGENPTGPGFAGKAEYLGTTGTSDRSLMIVGKALNLDDERNEYVEIPLGTAQLGTSFSIATWHALTPGSSNTSGRYHVFEASNGFDISWGTSSTSFTTPQSQYSYLAYVGEGAGFGPSPLPSTVWNHVVHSFSSDGSTTTLRLYVNGEFVSSRTAATSSMDFPSILLGRHRTTVAQDREWDGMLDEVAVWNRALTANDAKELFLRGAEGFGVLGNLSAANKGFISVSPSSEAGGTVSGTELYDFGEVANIDAAPAPGYLFASWSGPFAGKPASFTHSVTGSVESIASFIADTADDDHDGLTNYQELAIYFTVPDDADTDDDGINDGDEVHGSLTDPLISQQAAVQYVLANLCNGGIQPGDLVLARNTVNSTLSFRLKVSGSTTLGAWSPIVPSAPGLSGSATDGEFHLSIPGTTDTKHLFRFEAVTP</sequence>
<keyword evidence="1 3" id="KW-0732">Signal</keyword>
<evidence type="ECO:0000313" key="5">
    <source>
        <dbReference type="EMBL" id="QJE95259.1"/>
    </source>
</evidence>
<organism evidence="5 6">
    <name type="scientific">Luteolibacter luteus</name>
    <dbReference type="NCBI Taxonomy" id="2728835"/>
    <lineage>
        <taxon>Bacteria</taxon>
        <taxon>Pseudomonadati</taxon>
        <taxon>Verrucomicrobiota</taxon>
        <taxon>Verrucomicrobiia</taxon>
        <taxon>Verrucomicrobiales</taxon>
        <taxon>Verrucomicrobiaceae</taxon>
        <taxon>Luteolibacter</taxon>
    </lineage>
</organism>
<dbReference type="KEGG" id="luo:HHL09_05535"/>
<reference evidence="5 6" key="1">
    <citation type="submission" date="2020-04" db="EMBL/GenBank/DDBJ databases">
        <title>Luteolibacter sp. G-1-1-1 isolated from soil.</title>
        <authorList>
            <person name="Dahal R.H."/>
        </authorList>
    </citation>
    <scope>NUCLEOTIDE SEQUENCE [LARGE SCALE GENOMIC DNA]</scope>
    <source>
        <strain evidence="5 6">G-1-1-1</strain>
    </source>
</reference>
<proteinExistence type="predicted"/>
<dbReference type="SUPFAM" id="SSF49899">
    <property type="entry name" value="Concanavalin A-like lectins/glucanases"/>
    <property type="match status" value="1"/>
</dbReference>
<dbReference type="Gene3D" id="2.60.120.200">
    <property type="match status" value="1"/>
</dbReference>
<dbReference type="RefSeq" id="WP_169453538.1">
    <property type="nucleotide sequence ID" value="NZ_CP051774.1"/>
</dbReference>
<feature type="domain" description="LamG-like jellyroll fold" evidence="4">
    <location>
        <begin position="120"/>
        <end position="262"/>
    </location>
</feature>
<keyword evidence="2" id="KW-1015">Disulfide bond</keyword>
<dbReference type="Pfam" id="PF13385">
    <property type="entry name" value="Laminin_G_3"/>
    <property type="match status" value="1"/>
</dbReference>
<feature type="signal peptide" evidence="3">
    <location>
        <begin position="1"/>
        <end position="22"/>
    </location>
</feature>
<evidence type="ECO:0000256" key="2">
    <source>
        <dbReference type="ARBA" id="ARBA00023157"/>
    </source>
</evidence>
<evidence type="ECO:0000256" key="3">
    <source>
        <dbReference type="SAM" id="SignalP"/>
    </source>
</evidence>
<protein>
    <submittedName>
        <fullName evidence="5">LamG domain-containing protein</fullName>
    </submittedName>
</protein>
<feature type="chain" id="PRO_5032800998" evidence="3">
    <location>
        <begin position="23"/>
        <end position="492"/>
    </location>
</feature>
<dbReference type="EMBL" id="CP051774">
    <property type="protein sequence ID" value="QJE95259.1"/>
    <property type="molecule type" value="Genomic_DNA"/>
</dbReference>
<dbReference type="InterPro" id="IPR006558">
    <property type="entry name" value="LamG-like"/>
</dbReference>
<name>A0A858RFP1_9BACT</name>
<dbReference type="InterPro" id="IPR044060">
    <property type="entry name" value="Bacterial_rp_domain"/>
</dbReference>
<dbReference type="AlphaFoldDB" id="A0A858RFP1"/>
<evidence type="ECO:0000256" key="1">
    <source>
        <dbReference type="ARBA" id="ARBA00022729"/>
    </source>
</evidence>
<gene>
    <name evidence="5" type="ORF">HHL09_05535</name>
</gene>
<dbReference type="SMART" id="SM00560">
    <property type="entry name" value="LamGL"/>
    <property type="match status" value="1"/>
</dbReference>
<dbReference type="Pfam" id="PF18998">
    <property type="entry name" value="Flg_new_2"/>
    <property type="match status" value="1"/>
</dbReference>
<evidence type="ECO:0000313" key="6">
    <source>
        <dbReference type="Proteomes" id="UP000501812"/>
    </source>
</evidence>
<dbReference type="Proteomes" id="UP000501812">
    <property type="component" value="Chromosome"/>
</dbReference>